<evidence type="ECO:0000313" key="1">
    <source>
        <dbReference type="EMBL" id="BAY68097.1"/>
    </source>
</evidence>
<sequence length="638" mass="74860">MSISNETKQFIQWIQSFDYRVLKNKDDVEINFIVPMFRHLCYPKTYSAGNYPLNTQNIEKNLESIYIYFSTDDVIKQNAETALIIAIYLEPNSNNFPEAIERAKFYSTYLKPLYFLVTNGYHVRIFKYFIYHKEELIFDKSVDSLKNTHIATEFYNNFNFNLVKNIDKNTANISKYTQYSLIEKSLRRYNLQEIVANTDFRTSTFREGDRLTVVKPKVVIECNLPKASGEGNCQIQFSSVILRGLKVSLNHQYILGNLMTGLNTRPEWGCRSFLKQLDDNAFEVNLGQTTVILSDLETADLCLCIDIVAQEYKKAIIAFENALETWDFEFTDFLGVRGVNLFSVDAKLWRLMHNFANEFNYVQGKSEWHLFQQEDISIRVSRGIRDHAFILPKPVNYLSILPNGIINIVYEINDVHLQSLEKGEMNTWQQDIGPRGTWTAKYTQQWLLNQFIPKVIDYYSAKYPLSEEELLNNILNTENNRISITKINEIQELIPYLQDIQSWLNIYIENSSTTLLRVYYRAFTNLVRNTDSSIEGMDYIIRNLSLMETDNTKDRVKSNFQKWSFKDVIYYLDAQVGRINNYQHENSFKAVLITRIFIWIIEHGKISCSQAQLNAAKQALLPLWEQSRFEMRHVYPNR</sequence>
<dbReference type="EMBL" id="AP018216">
    <property type="protein sequence ID" value="BAY68097.1"/>
    <property type="molecule type" value="Genomic_DNA"/>
</dbReference>
<accession>A0A1Z4KGM5</accession>
<protein>
    <recommendedName>
        <fullName evidence="3">Type I restriction enzyme R protein N-terminal domain-containing protein</fullName>
    </recommendedName>
</protein>
<evidence type="ECO:0000313" key="2">
    <source>
        <dbReference type="Proteomes" id="UP000217507"/>
    </source>
</evidence>
<proteinExistence type="predicted"/>
<name>A0A1Z4KGM5_ANAVA</name>
<dbReference type="AlphaFoldDB" id="A0A1Z4KGM5"/>
<organism evidence="1 2">
    <name type="scientific">Trichormus variabilis NIES-23</name>
    <dbReference type="NCBI Taxonomy" id="1973479"/>
    <lineage>
        <taxon>Bacteria</taxon>
        <taxon>Bacillati</taxon>
        <taxon>Cyanobacteriota</taxon>
        <taxon>Cyanophyceae</taxon>
        <taxon>Nostocales</taxon>
        <taxon>Nostocaceae</taxon>
        <taxon>Trichormus</taxon>
    </lineage>
</organism>
<dbReference type="Proteomes" id="UP000217507">
    <property type="component" value="Chromosome"/>
</dbReference>
<evidence type="ECO:0008006" key="3">
    <source>
        <dbReference type="Google" id="ProtNLM"/>
    </source>
</evidence>
<gene>
    <name evidence="1" type="ORF">NIES23_08810</name>
</gene>
<reference evidence="1 2" key="1">
    <citation type="submission" date="2017-06" db="EMBL/GenBank/DDBJ databases">
        <title>Genome sequencing of cyanobaciteial culture collection at National Institute for Environmental Studies (NIES).</title>
        <authorList>
            <person name="Hirose Y."/>
            <person name="Shimura Y."/>
            <person name="Fujisawa T."/>
            <person name="Nakamura Y."/>
            <person name="Kawachi M."/>
        </authorList>
    </citation>
    <scope>NUCLEOTIDE SEQUENCE [LARGE SCALE GENOMIC DNA]</scope>
    <source>
        <strain evidence="1 2">NIES-23</strain>
    </source>
</reference>